<dbReference type="Proteomes" id="UP001336250">
    <property type="component" value="Unassembled WGS sequence"/>
</dbReference>
<accession>A0AAW9QE38</accession>
<dbReference type="RefSeq" id="WP_332287798.1">
    <property type="nucleotide sequence ID" value="NZ_JAZIBG010000009.1"/>
</dbReference>
<proteinExistence type="predicted"/>
<evidence type="ECO:0000256" key="1">
    <source>
        <dbReference type="SAM" id="Coils"/>
    </source>
</evidence>
<keyword evidence="4" id="KW-1185">Reference proteome</keyword>
<dbReference type="EMBL" id="JAZIBG010000009">
    <property type="protein sequence ID" value="MEF7612895.1"/>
    <property type="molecule type" value="Genomic_DNA"/>
</dbReference>
<evidence type="ECO:0000256" key="2">
    <source>
        <dbReference type="SAM" id="MobiDB-lite"/>
    </source>
</evidence>
<keyword evidence="1" id="KW-0175">Coiled coil</keyword>
<comment type="caution">
    <text evidence="3">The sequence shown here is derived from an EMBL/GenBank/DDBJ whole genome shotgun (WGS) entry which is preliminary data.</text>
</comment>
<dbReference type="AlphaFoldDB" id="A0AAW9QE38"/>
<evidence type="ECO:0000313" key="3">
    <source>
        <dbReference type="EMBL" id="MEF7612895.1"/>
    </source>
</evidence>
<sequence length="256" mass="27931">MPSRKHADGAPPAPQEQAQETGLLAALKSYENAALQYQFELQRHQARAAAVVERVRQECEAEAQRRWLEAYRSYSEALTDLYASGPDVQGARQAAQRWAEALHALYDVQPGLRATQEAGQSALQRLAEAGSAEGDAAERTRQVYDDYVTQLASIWDRRGALDAAQRAQQDYNDKLRAALEAAGRRATAAQQAYLAEVDKILKDDTLWRRLQDELAPIQEAMASALAQARDLGIDATIDGLRAYKAPAGAAPEGAAA</sequence>
<reference evidence="3 4" key="1">
    <citation type="submission" date="2024-02" db="EMBL/GenBank/DDBJ databases">
        <title>Genome sequence of Aquincola sp. MAHUQ-54.</title>
        <authorList>
            <person name="Huq M.A."/>
        </authorList>
    </citation>
    <scope>NUCLEOTIDE SEQUENCE [LARGE SCALE GENOMIC DNA]</scope>
    <source>
        <strain evidence="3 4">MAHUQ-54</strain>
    </source>
</reference>
<evidence type="ECO:0000313" key="4">
    <source>
        <dbReference type="Proteomes" id="UP001336250"/>
    </source>
</evidence>
<organism evidence="3 4">
    <name type="scientific">Aquincola agrisoli</name>
    <dbReference type="NCBI Taxonomy" id="3119538"/>
    <lineage>
        <taxon>Bacteria</taxon>
        <taxon>Pseudomonadati</taxon>
        <taxon>Pseudomonadota</taxon>
        <taxon>Betaproteobacteria</taxon>
        <taxon>Burkholderiales</taxon>
        <taxon>Sphaerotilaceae</taxon>
        <taxon>Aquincola</taxon>
    </lineage>
</organism>
<protein>
    <submittedName>
        <fullName evidence="3">Uncharacterized protein</fullName>
    </submittedName>
</protein>
<feature type="region of interest" description="Disordered" evidence="2">
    <location>
        <begin position="1"/>
        <end position="21"/>
    </location>
</feature>
<feature type="coiled-coil region" evidence="1">
    <location>
        <begin position="161"/>
        <end position="192"/>
    </location>
</feature>
<name>A0AAW9QE38_9BURK</name>
<gene>
    <name evidence="3" type="ORF">V4F39_03160</name>
</gene>